<evidence type="ECO:0000256" key="2">
    <source>
        <dbReference type="ARBA" id="ARBA00022840"/>
    </source>
</evidence>
<feature type="domain" description="Protein kinase" evidence="3">
    <location>
        <begin position="26"/>
        <end position="268"/>
    </location>
</feature>
<gene>
    <name evidence="4" type="ORF">CLUMA_CG001838</name>
</gene>
<evidence type="ECO:0000313" key="4">
    <source>
        <dbReference type="EMBL" id="CRK88053.1"/>
    </source>
</evidence>
<proteinExistence type="predicted"/>
<dbReference type="AlphaFoldDB" id="A0A1J1HJ60"/>
<dbReference type="Pfam" id="PF00069">
    <property type="entry name" value="Pkinase"/>
    <property type="match status" value="1"/>
</dbReference>
<dbReference type="PANTHER" id="PTHR44329">
    <property type="entry name" value="SERINE/THREONINE-PROTEIN KINASE TNNI3K-RELATED"/>
    <property type="match status" value="1"/>
</dbReference>
<evidence type="ECO:0000259" key="3">
    <source>
        <dbReference type="PROSITE" id="PS50011"/>
    </source>
</evidence>
<name>A0A1J1HJ60_9DIPT</name>
<dbReference type="OrthoDB" id="4062651at2759"/>
<dbReference type="GO" id="GO:0097527">
    <property type="term" value="P:necroptotic signaling pathway"/>
    <property type="evidence" value="ECO:0007669"/>
    <property type="project" value="TreeGrafter"/>
</dbReference>
<reference evidence="4 5" key="1">
    <citation type="submission" date="2015-04" db="EMBL/GenBank/DDBJ databases">
        <authorList>
            <person name="Syromyatnikov M.Y."/>
            <person name="Popov V.N."/>
        </authorList>
    </citation>
    <scope>NUCLEOTIDE SEQUENCE [LARGE SCALE GENOMIC DNA]</scope>
</reference>
<keyword evidence="2" id="KW-0067">ATP-binding</keyword>
<organism evidence="4 5">
    <name type="scientific">Clunio marinus</name>
    <dbReference type="NCBI Taxonomy" id="568069"/>
    <lineage>
        <taxon>Eukaryota</taxon>
        <taxon>Metazoa</taxon>
        <taxon>Ecdysozoa</taxon>
        <taxon>Arthropoda</taxon>
        <taxon>Hexapoda</taxon>
        <taxon>Insecta</taxon>
        <taxon>Pterygota</taxon>
        <taxon>Neoptera</taxon>
        <taxon>Endopterygota</taxon>
        <taxon>Diptera</taxon>
        <taxon>Nematocera</taxon>
        <taxon>Chironomoidea</taxon>
        <taxon>Chironomidae</taxon>
        <taxon>Clunio</taxon>
    </lineage>
</organism>
<dbReference type="GO" id="GO:0005524">
    <property type="term" value="F:ATP binding"/>
    <property type="evidence" value="ECO:0007669"/>
    <property type="project" value="UniProtKB-KW"/>
</dbReference>
<evidence type="ECO:0000256" key="1">
    <source>
        <dbReference type="ARBA" id="ARBA00022741"/>
    </source>
</evidence>
<dbReference type="Proteomes" id="UP000183832">
    <property type="component" value="Unassembled WGS sequence"/>
</dbReference>
<keyword evidence="5" id="KW-1185">Reference proteome</keyword>
<dbReference type="EMBL" id="CVRI01000006">
    <property type="protein sequence ID" value="CRK88053.1"/>
    <property type="molecule type" value="Genomic_DNA"/>
</dbReference>
<sequence>MIKTPLKLFKKKNLLDNATPYNIPESPLMKKLGYGTGIAVYLLNASSKKTKKSTTSPWAIKKCLKDKTDKTYSQRLAAEADILRTLTHPNIVGFRAFQMSTDGRFNLAMEACTSSLGDLIENRFEMKLGPLESEKIIIMAFDVSKALNYLHNEALYLHGDLKSFNILVKGDFAACKLCDFGVSLPIKKDCLLDFDKQPNACYTGTDLWNAPEVFEEDPELISTKSEIFSFGLYDEILQVFYICTDEDPEKRPDAKSLERIFKELKNIE</sequence>
<dbReference type="GO" id="GO:0004672">
    <property type="term" value="F:protein kinase activity"/>
    <property type="evidence" value="ECO:0007669"/>
    <property type="project" value="InterPro"/>
</dbReference>
<dbReference type="PROSITE" id="PS50011">
    <property type="entry name" value="PROTEIN_KINASE_DOM"/>
    <property type="match status" value="1"/>
</dbReference>
<dbReference type="InterPro" id="IPR008271">
    <property type="entry name" value="Ser/Thr_kinase_AS"/>
</dbReference>
<protein>
    <submittedName>
        <fullName evidence="4">CLUMA_CG001838, isoform A</fullName>
    </submittedName>
</protein>
<dbReference type="SMART" id="SM00220">
    <property type="entry name" value="S_TKc"/>
    <property type="match status" value="1"/>
</dbReference>
<evidence type="ECO:0000313" key="5">
    <source>
        <dbReference type="Proteomes" id="UP000183832"/>
    </source>
</evidence>
<accession>A0A1J1HJ60</accession>
<dbReference type="PANTHER" id="PTHR44329:SF298">
    <property type="entry name" value="MIXED LINEAGE KINASE DOMAIN-LIKE PROTEIN"/>
    <property type="match status" value="1"/>
</dbReference>
<dbReference type="InterPro" id="IPR051681">
    <property type="entry name" value="Ser/Thr_Kinases-Pseudokinases"/>
</dbReference>
<dbReference type="STRING" id="568069.A0A1J1HJ60"/>
<dbReference type="PROSITE" id="PS00108">
    <property type="entry name" value="PROTEIN_KINASE_ST"/>
    <property type="match status" value="1"/>
</dbReference>
<dbReference type="SUPFAM" id="SSF56112">
    <property type="entry name" value="Protein kinase-like (PK-like)"/>
    <property type="match status" value="1"/>
</dbReference>
<dbReference type="InterPro" id="IPR000719">
    <property type="entry name" value="Prot_kinase_dom"/>
</dbReference>
<keyword evidence="1" id="KW-0547">Nucleotide-binding</keyword>
<dbReference type="InterPro" id="IPR011009">
    <property type="entry name" value="Kinase-like_dom_sf"/>
</dbReference>
<dbReference type="Gene3D" id="1.10.510.10">
    <property type="entry name" value="Transferase(Phosphotransferase) domain 1"/>
    <property type="match status" value="1"/>
</dbReference>